<dbReference type="RefSeq" id="WP_307395428.1">
    <property type="nucleotide sequence ID" value="NZ_BAAADK010000003.1"/>
</dbReference>
<keyword evidence="3" id="KW-1185">Reference proteome</keyword>
<proteinExistence type="inferred from homology"/>
<evidence type="ECO:0000256" key="1">
    <source>
        <dbReference type="ARBA" id="ARBA00005721"/>
    </source>
</evidence>
<evidence type="ECO:0000313" key="3">
    <source>
        <dbReference type="Proteomes" id="UP001235840"/>
    </source>
</evidence>
<evidence type="ECO:0000313" key="2">
    <source>
        <dbReference type="EMBL" id="MDQ0166877.1"/>
    </source>
</evidence>
<protein>
    <submittedName>
        <fullName evidence="2">Alkaline shock family protein YloU</fullName>
    </submittedName>
</protein>
<comment type="caution">
    <text evidence="2">The sequence shown here is derived from an EMBL/GenBank/DDBJ whole genome shotgun (WGS) entry which is preliminary data.</text>
</comment>
<dbReference type="Pfam" id="PF03780">
    <property type="entry name" value="Asp23"/>
    <property type="match status" value="1"/>
</dbReference>
<dbReference type="PANTHER" id="PTHR34297">
    <property type="entry name" value="HYPOTHETICAL CYTOSOLIC PROTEIN-RELATED"/>
    <property type="match status" value="1"/>
</dbReference>
<accession>A0ABT9W1D8</accession>
<name>A0ABT9W1D8_9BACI</name>
<gene>
    <name evidence="2" type="ORF">J2S11_002793</name>
</gene>
<organism evidence="2 3">
    <name type="scientific">Caldalkalibacillus horti</name>
    <dbReference type="NCBI Taxonomy" id="77523"/>
    <lineage>
        <taxon>Bacteria</taxon>
        <taxon>Bacillati</taxon>
        <taxon>Bacillota</taxon>
        <taxon>Bacilli</taxon>
        <taxon>Bacillales</taxon>
        <taxon>Bacillaceae</taxon>
        <taxon>Caldalkalibacillus</taxon>
    </lineage>
</organism>
<dbReference type="Proteomes" id="UP001235840">
    <property type="component" value="Unassembled WGS sequence"/>
</dbReference>
<reference evidence="2 3" key="1">
    <citation type="submission" date="2023-07" db="EMBL/GenBank/DDBJ databases">
        <title>Genomic Encyclopedia of Type Strains, Phase IV (KMG-IV): sequencing the most valuable type-strain genomes for metagenomic binning, comparative biology and taxonomic classification.</title>
        <authorList>
            <person name="Goeker M."/>
        </authorList>
    </citation>
    <scope>NUCLEOTIDE SEQUENCE [LARGE SCALE GENOMIC DNA]</scope>
    <source>
        <strain evidence="2 3">DSM 12751</strain>
    </source>
</reference>
<comment type="similarity">
    <text evidence="1">Belongs to the asp23 family.</text>
</comment>
<dbReference type="PANTHER" id="PTHR34297:SF1">
    <property type="entry name" value="ASP23_GLS24 FAMILY ENVELOPE STRESS RESPONSE PROTEIN"/>
    <property type="match status" value="1"/>
</dbReference>
<dbReference type="InterPro" id="IPR005531">
    <property type="entry name" value="Asp23"/>
</dbReference>
<dbReference type="EMBL" id="JAUSTY010000011">
    <property type="protein sequence ID" value="MDQ0166877.1"/>
    <property type="molecule type" value="Genomic_DNA"/>
</dbReference>
<sequence>METSFPQFEQTSELGKVEIAPEVIEVIAGLAASEIEGVAFMSGGFVGGIAERLGRKNLAKGVKVELGETQTVIDVSIVVEFGVRIPDVATAVQENVNSAIQNMTGLDVIEVNVHVVSVHVKQGEEGK</sequence>